<keyword evidence="1" id="KW-0418">Kinase</keyword>
<sequence length="76" mass="8609">MAWNKMVREIKKELADEYTNRSTSKSTFIPKITTQDKESIAFSLVVCEENGNQVMDFDPLVLPLLARRVCPCGTLS</sequence>
<comment type="caution">
    <text evidence="1">The sequence shown here is derived from an EMBL/GenBank/DDBJ whole genome shotgun (WGS) entry which is preliminary data.</text>
</comment>
<dbReference type="Proteomes" id="UP000187203">
    <property type="component" value="Unassembled WGS sequence"/>
</dbReference>
<protein>
    <submittedName>
        <fullName evidence="1">Cytokinin-regulated kinase</fullName>
    </submittedName>
</protein>
<evidence type="ECO:0000313" key="1">
    <source>
        <dbReference type="EMBL" id="OMO69848.1"/>
    </source>
</evidence>
<reference evidence="2" key="1">
    <citation type="submission" date="2013-09" db="EMBL/GenBank/DDBJ databases">
        <title>Corchorus olitorius genome sequencing.</title>
        <authorList>
            <person name="Alam M."/>
            <person name="Haque M.S."/>
            <person name="Islam M.S."/>
            <person name="Emdad E.M."/>
            <person name="Islam M.M."/>
            <person name="Ahmed B."/>
            <person name="Halim A."/>
            <person name="Hossen Q.M.M."/>
            <person name="Hossain M.Z."/>
            <person name="Ahmed R."/>
            <person name="Khan M.M."/>
            <person name="Islam R."/>
            <person name="Rashid M.M."/>
            <person name="Khan S.A."/>
            <person name="Rahman M.S."/>
            <person name="Alam M."/>
            <person name="Yahiya A.S."/>
            <person name="Khan M.S."/>
            <person name="Azam M.S."/>
            <person name="Haque T."/>
            <person name="Lashkar M.Z.H."/>
            <person name="Akhand A.I."/>
            <person name="Morshed G."/>
            <person name="Roy S."/>
            <person name="Uddin K.S."/>
            <person name="Rabeya T."/>
            <person name="Hossain A.S."/>
            <person name="Chowdhury A."/>
            <person name="Snigdha A.R."/>
            <person name="Mortoza M.S."/>
            <person name="Matin S.A."/>
            <person name="Hoque S.M.E."/>
            <person name="Islam M.K."/>
            <person name="Roy D.K."/>
            <person name="Haider R."/>
            <person name="Moosa M.M."/>
            <person name="Elias S.M."/>
            <person name="Hasan A.M."/>
            <person name="Jahan S."/>
            <person name="Shafiuddin M."/>
            <person name="Mahmood N."/>
            <person name="Shommy N.S."/>
        </authorList>
    </citation>
    <scope>NUCLEOTIDE SEQUENCE [LARGE SCALE GENOMIC DNA]</scope>
    <source>
        <strain evidence="2">cv. O-4</strain>
    </source>
</reference>
<dbReference type="AlphaFoldDB" id="A0A1R3HHT1"/>
<evidence type="ECO:0000313" key="2">
    <source>
        <dbReference type="Proteomes" id="UP000187203"/>
    </source>
</evidence>
<keyword evidence="2" id="KW-1185">Reference proteome</keyword>
<keyword evidence="1" id="KW-0808">Transferase</keyword>
<dbReference type="GO" id="GO:0016301">
    <property type="term" value="F:kinase activity"/>
    <property type="evidence" value="ECO:0007669"/>
    <property type="project" value="UniProtKB-KW"/>
</dbReference>
<dbReference type="EMBL" id="AWUE01020129">
    <property type="protein sequence ID" value="OMO69848.1"/>
    <property type="molecule type" value="Genomic_DNA"/>
</dbReference>
<organism evidence="1 2">
    <name type="scientific">Corchorus olitorius</name>
    <dbReference type="NCBI Taxonomy" id="93759"/>
    <lineage>
        <taxon>Eukaryota</taxon>
        <taxon>Viridiplantae</taxon>
        <taxon>Streptophyta</taxon>
        <taxon>Embryophyta</taxon>
        <taxon>Tracheophyta</taxon>
        <taxon>Spermatophyta</taxon>
        <taxon>Magnoliopsida</taxon>
        <taxon>eudicotyledons</taxon>
        <taxon>Gunneridae</taxon>
        <taxon>Pentapetalae</taxon>
        <taxon>rosids</taxon>
        <taxon>malvids</taxon>
        <taxon>Malvales</taxon>
        <taxon>Malvaceae</taxon>
        <taxon>Grewioideae</taxon>
        <taxon>Apeibeae</taxon>
        <taxon>Corchorus</taxon>
    </lineage>
</organism>
<name>A0A1R3HHT1_9ROSI</name>
<gene>
    <name evidence="1" type="ORF">COLO4_28908</name>
</gene>
<accession>A0A1R3HHT1</accession>
<proteinExistence type="predicted"/>